<sequence length="105" mass="12181">RCHTPEGNTAHIWWNCQVINRYWRRIHGILQSALNTLIPFTPELFIFLIPRNIPKLTTDLLLPLISAANQLIPALWKHPNAPSIREWIQKVETLRGLEETCHSIA</sequence>
<reference evidence="1" key="1">
    <citation type="submission" date="2022-03" db="EMBL/GenBank/DDBJ databases">
        <authorList>
            <person name="Alioto T."/>
            <person name="Alioto T."/>
            <person name="Gomez Garrido J."/>
        </authorList>
    </citation>
    <scope>NUCLEOTIDE SEQUENCE</scope>
</reference>
<protein>
    <submittedName>
        <fullName evidence="1">Uncharacterized protein</fullName>
    </submittedName>
</protein>
<dbReference type="AlphaFoldDB" id="A0AAD1SGE7"/>
<feature type="non-terminal residue" evidence="1">
    <location>
        <position position="1"/>
    </location>
</feature>
<evidence type="ECO:0000313" key="2">
    <source>
        <dbReference type="Proteomes" id="UP001295444"/>
    </source>
</evidence>
<accession>A0AAD1SGE7</accession>
<proteinExistence type="predicted"/>
<dbReference type="EMBL" id="OW240917">
    <property type="protein sequence ID" value="CAH2299800.1"/>
    <property type="molecule type" value="Genomic_DNA"/>
</dbReference>
<name>A0AAD1SGE7_PELCU</name>
<dbReference type="Proteomes" id="UP001295444">
    <property type="component" value="Chromosome 06"/>
</dbReference>
<keyword evidence="2" id="KW-1185">Reference proteome</keyword>
<feature type="non-terminal residue" evidence="1">
    <location>
        <position position="105"/>
    </location>
</feature>
<gene>
    <name evidence="1" type="ORF">PECUL_23A008438</name>
</gene>
<evidence type="ECO:0000313" key="1">
    <source>
        <dbReference type="EMBL" id="CAH2299800.1"/>
    </source>
</evidence>
<organism evidence="1 2">
    <name type="scientific">Pelobates cultripes</name>
    <name type="common">Western spadefoot toad</name>
    <dbReference type="NCBI Taxonomy" id="61616"/>
    <lineage>
        <taxon>Eukaryota</taxon>
        <taxon>Metazoa</taxon>
        <taxon>Chordata</taxon>
        <taxon>Craniata</taxon>
        <taxon>Vertebrata</taxon>
        <taxon>Euteleostomi</taxon>
        <taxon>Amphibia</taxon>
        <taxon>Batrachia</taxon>
        <taxon>Anura</taxon>
        <taxon>Pelobatoidea</taxon>
        <taxon>Pelobatidae</taxon>
        <taxon>Pelobates</taxon>
    </lineage>
</organism>